<feature type="domain" description="Histidine kinase/HSP90-like ATPase" evidence="3">
    <location>
        <begin position="103"/>
        <end position="204"/>
    </location>
</feature>
<dbReference type="PANTHER" id="PTHR35526">
    <property type="entry name" value="ANTI-SIGMA-F FACTOR RSBW-RELATED"/>
    <property type="match status" value="1"/>
</dbReference>
<dbReference type="AlphaFoldDB" id="A0A6I4MUE9"/>
<evidence type="ECO:0000259" key="3">
    <source>
        <dbReference type="Pfam" id="PF13581"/>
    </source>
</evidence>
<feature type="compositionally biased region" description="Gly residues" evidence="2">
    <location>
        <begin position="20"/>
        <end position="34"/>
    </location>
</feature>
<dbReference type="InterPro" id="IPR003594">
    <property type="entry name" value="HATPase_dom"/>
</dbReference>
<dbReference type="CDD" id="cd16936">
    <property type="entry name" value="HATPase_RsbW-like"/>
    <property type="match status" value="1"/>
</dbReference>
<sequence>MACRSASLPTTTSLRRTSGTGVGPVSGPDGGAGAFGSGRGAAAVVGGARRPGARRRVGLRLGCGGPDAGRLGSGGGPADRRGRPVIVWEDVRTERISSPRVLDVRDVRALVRRMLADSADRFDLRDVDLMVCEIVTNAVRYSASGTPGGGVWVTALVSSVRLRVEIQDDGGSDGRPAIPAQCAGWAESGRGLLVVAGFADRWGVLAGRGGSSTVWFEVAR</sequence>
<name>A0A6I4MUE9_9ACTN</name>
<comment type="caution">
    <text evidence="4">The sequence shown here is derived from an EMBL/GenBank/DDBJ whole genome shotgun (WGS) entry which is preliminary data.</text>
</comment>
<evidence type="ECO:0000256" key="1">
    <source>
        <dbReference type="ARBA" id="ARBA00022527"/>
    </source>
</evidence>
<dbReference type="InterPro" id="IPR036890">
    <property type="entry name" value="HATPase_C_sf"/>
</dbReference>
<evidence type="ECO:0000313" key="4">
    <source>
        <dbReference type="EMBL" id="MWA07554.1"/>
    </source>
</evidence>
<keyword evidence="1" id="KW-0418">Kinase</keyword>
<gene>
    <name evidence="4" type="ORF">F8568_046005</name>
</gene>
<reference evidence="4" key="1">
    <citation type="submission" date="2019-12" db="EMBL/GenBank/DDBJ databases">
        <title>Actinomadura physcomitrii sp. nov., a novel actinomycete isolated from moss [Physcomitrium sphaericum (Ludw) Fuernr].</title>
        <authorList>
            <person name="Zhuang X."/>
        </authorList>
    </citation>
    <scope>NUCLEOTIDE SEQUENCE [LARGE SCALE GENOMIC DNA]</scope>
    <source>
        <strain evidence="4">LD22</strain>
    </source>
</reference>
<accession>A0A6I4MUE9</accession>
<dbReference type="GO" id="GO:0004674">
    <property type="term" value="F:protein serine/threonine kinase activity"/>
    <property type="evidence" value="ECO:0007669"/>
    <property type="project" value="UniProtKB-KW"/>
</dbReference>
<dbReference type="Pfam" id="PF13581">
    <property type="entry name" value="HATPase_c_2"/>
    <property type="match status" value="1"/>
</dbReference>
<dbReference type="Proteomes" id="UP000462055">
    <property type="component" value="Unassembled WGS sequence"/>
</dbReference>
<organism evidence="4 5">
    <name type="scientific">Actinomadura physcomitrii</name>
    <dbReference type="NCBI Taxonomy" id="2650748"/>
    <lineage>
        <taxon>Bacteria</taxon>
        <taxon>Bacillati</taxon>
        <taxon>Actinomycetota</taxon>
        <taxon>Actinomycetes</taxon>
        <taxon>Streptosporangiales</taxon>
        <taxon>Thermomonosporaceae</taxon>
        <taxon>Actinomadura</taxon>
    </lineage>
</organism>
<dbReference type="SUPFAM" id="SSF55874">
    <property type="entry name" value="ATPase domain of HSP90 chaperone/DNA topoisomerase II/histidine kinase"/>
    <property type="match status" value="1"/>
</dbReference>
<proteinExistence type="predicted"/>
<protein>
    <recommendedName>
        <fullName evidence="3">Histidine kinase/HSP90-like ATPase domain-containing protein</fullName>
    </recommendedName>
</protein>
<keyword evidence="1" id="KW-0723">Serine/threonine-protein kinase</keyword>
<feature type="region of interest" description="Disordered" evidence="2">
    <location>
        <begin position="1"/>
        <end position="34"/>
    </location>
</feature>
<dbReference type="EMBL" id="WBMS02000082">
    <property type="protein sequence ID" value="MWA07554.1"/>
    <property type="molecule type" value="Genomic_DNA"/>
</dbReference>
<keyword evidence="1" id="KW-0808">Transferase</keyword>
<dbReference type="InterPro" id="IPR050267">
    <property type="entry name" value="Anti-sigma-factor_SerPK"/>
</dbReference>
<evidence type="ECO:0000256" key="2">
    <source>
        <dbReference type="SAM" id="MobiDB-lite"/>
    </source>
</evidence>
<feature type="compositionally biased region" description="Low complexity" evidence="2">
    <location>
        <begin position="8"/>
        <end position="19"/>
    </location>
</feature>
<dbReference type="Gene3D" id="3.30.565.10">
    <property type="entry name" value="Histidine kinase-like ATPase, C-terminal domain"/>
    <property type="match status" value="1"/>
</dbReference>
<keyword evidence="5" id="KW-1185">Reference proteome</keyword>
<dbReference type="PANTHER" id="PTHR35526:SF3">
    <property type="entry name" value="ANTI-SIGMA-F FACTOR RSBW"/>
    <property type="match status" value="1"/>
</dbReference>
<evidence type="ECO:0000313" key="5">
    <source>
        <dbReference type="Proteomes" id="UP000462055"/>
    </source>
</evidence>